<dbReference type="AlphaFoldDB" id="A0A7J9PJN6"/>
<dbReference type="PROSITE" id="PS50983">
    <property type="entry name" value="FE_B12_PBP"/>
    <property type="match status" value="1"/>
</dbReference>
<evidence type="ECO:0000313" key="3">
    <source>
        <dbReference type="Proteomes" id="UP000533207"/>
    </source>
</evidence>
<dbReference type="PANTHER" id="PTHR30535:SF34">
    <property type="entry name" value="MOLYBDATE-BINDING PROTEIN MOLA"/>
    <property type="match status" value="1"/>
</dbReference>
<accession>A0A7J9PJN6</accession>
<reference evidence="2 3" key="1">
    <citation type="submission" date="2020-07" db="EMBL/GenBank/DDBJ databases">
        <title>Genomic Encyclopedia of Type Strains, Phase IV (KMG-V): Genome sequencing to study the core and pangenomes of soil and plant-associated prokaryotes.</title>
        <authorList>
            <person name="Whitman W."/>
        </authorList>
    </citation>
    <scope>NUCLEOTIDE SEQUENCE [LARGE SCALE GENOMIC DNA]</scope>
    <source>
        <strain evidence="2 3">C8</strain>
    </source>
</reference>
<name>A0A7J9PJN6_METMI</name>
<evidence type="ECO:0000313" key="2">
    <source>
        <dbReference type="EMBL" id="MBA2862948.1"/>
    </source>
</evidence>
<evidence type="ECO:0000259" key="1">
    <source>
        <dbReference type="PROSITE" id="PS50983"/>
    </source>
</evidence>
<protein>
    <submittedName>
        <fullName evidence="2">Iron complex transport system substrate-binding protein</fullName>
    </submittedName>
</protein>
<organism evidence="2 3">
    <name type="scientific">Methanococcus maripaludis</name>
    <name type="common">Methanococcus deltae</name>
    <dbReference type="NCBI Taxonomy" id="39152"/>
    <lineage>
        <taxon>Archaea</taxon>
        <taxon>Methanobacteriati</taxon>
        <taxon>Methanobacteriota</taxon>
        <taxon>Methanomada group</taxon>
        <taxon>Methanococci</taxon>
        <taxon>Methanococcales</taxon>
        <taxon>Methanococcaceae</taxon>
        <taxon>Methanococcus</taxon>
    </lineage>
</organism>
<proteinExistence type="predicted"/>
<dbReference type="InterPro" id="IPR050902">
    <property type="entry name" value="ABC_Transporter_SBP"/>
</dbReference>
<gene>
    <name evidence="2" type="ORF">HNP90_001845</name>
</gene>
<dbReference type="Proteomes" id="UP000533207">
    <property type="component" value="Unassembled WGS sequence"/>
</dbReference>
<dbReference type="SUPFAM" id="SSF53807">
    <property type="entry name" value="Helical backbone' metal receptor"/>
    <property type="match status" value="1"/>
</dbReference>
<dbReference type="PANTHER" id="PTHR30535">
    <property type="entry name" value="VITAMIN B12-BINDING PROTEIN"/>
    <property type="match status" value="1"/>
</dbReference>
<dbReference type="Gene3D" id="3.40.50.1980">
    <property type="entry name" value="Nitrogenase molybdenum iron protein domain"/>
    <property type="match status" value="2"/>
</dbReference>
<dbReference type="EMBL" id="JACDUL010000004">
    <property type="protein sequence ID" value="MBA2862948.1"/>
    <property type="molecule type" value="Genomic_DNA"/>
</dbReference>
<dbReference type="RefSeq" id="WP_012067992.1">
    <property type="nucleotide sequence ID" value="NZ_JACDUL010000004.1"/>
</dbReference>
<comment type="caution">
    <text evidence="2">The sequence shown here is derived from an EMBL/GenBank/DDBJ whole genome shotgun (WGS) entry which is preliminary data.</text>
</comment>
<feature type="domain" description="Fe/B12 periplasmic-binding" evidence="1">
    <location>
        <begin position="65"/>
        <end position="366"/>
    </location>
</feature>
<sequence>MKRKNTGITLILSLFMSILLILCAGCISDNSGSLQTTDNSEQSTGYKTVVDMRGVEVTIPEDPQRVVAMSRSLIDTTMYIFGKSDKIVGASISTKPTAAGTYVYNGNDYTVNNWIGQLLYPEIKNLTNVGGFGGPYGSPNAETVAQLEPDLFILRDMGASSEDTNKFIEQLESMGIPVVVLQYPSCYDNPSIDTIYEEIALLGEVFGNEDEADQIIDTMKSRVDFISERTAGIPEDEKVDVLYFGAPTWAKERYGGAGYAFGSGTIEIAFMEDVINANNVYTDSGTNLVSAEQMLALDPDKIILCTYSGYHPPRQLYDEEMYGGIQEMTAIQSGEVYSLSSTPCKSERLELPINLMIAAKAIYPDRFEDIDLESWTREYIIELYDTDEEATDEIMDALMFEYLGIS</sequence>
<dbReference type="Pfam" id="PF01497">
    <property type="entry name" value="Peripla_BP_2"/>
    <property type="match status" value="1"/>
</dbReference>
<dbReference type="InterPro" id="IPR002491">
    <property type="entry name" value="ABC_transptr_periplasmic_BD"/>
</dbReference>